<keyword evidence="1" id="KW-0175">Coiled coil</keyword>
<accession>A0A381P4Q8</accession>
<proteinExistence type="predicted"/>
<dbReference type="InterPro" id="IPR038765">
    <property type="entry name" value="Papain-like_cys_pep_sf"/>
</dbReference>
<dbReference type="GO" id="GO:0005634">
    <property type="term" value="C:nucleus"/>
    <property type="evidence" value="ECO:0007669"/>
    <property type="project" value="TreeGrafter"/>
</dbReference>
<dbReference type="SUPFAM" id="SSF54001">
    <property type="entry name" value="Cysteine proteinases"/>
    <property type="match status" value="2"/>
</dbReference>
<reference evidence="3" key="1">
    <citation type="submission" date="2018-05" db="EMBL/GenBank/DDBJ databases">
        <authorList>
            <person name="Lanie J.A."/>
            <person name="Ng W.-L."/>
            <person name="Kazmierczak K.M."/>
            <person name="Andrzejewski T.M."/>
            <person name="Davidsen T.M."/>
            <person name="Wayne K.J."/>
            <person name="Tettelin H."/>
            <person name="Glass J.I."/>
            <person name="Rusch D."/>
            <person name="Podicherti R."/>
            <person name="Tsui H.-C.T."/>
            <person name="Winkler M.E."/>
        </authorList>
    </citation>
    <scope>NUCLEOTIDE SEQUENCE</scope>
</reference>
<protein>
    <recommendedName>
        <fullName evidence="2">Peptidase C19 ubiquitin carboxyl-terminal hydrolase domain-containing protein</fullName>
    </recommendedName>
</protein>
<dbReference type="InterPro" id="IPR001394">
    <property type="entry name" value="Peptidase_C19_UCH"/>
</dbReference>
<feature type="domain" description="Peptidase C19 ubiquitin carboxyl-terminal hydrolase" evidence="2">
    <location>
        <begin position="75"/>
        <end position="352"/>
    </location>
</feature>
<gene>
    <name evidence="3" type="ORF">METZ01_LOCUS14153</name>
</gene>
<dbReference type="Pfam" id="PF00443">
    <property type="entry name" value="UCH"/>
    <property type="match status" value="1"/>
</dbReference>
<dbReference type="GO" id="GO:0004843">
    <property type="term" value="F:cysteine-type deubiquitinase activity"/>
    <property type="evidence" value="ECO:0007669"/>
    <property type="project" value="InterPro"/>
</dbReference>
<dbReference type="GO" id="GO:0005829">
    <property type="term" value="C:cytosol"/>
    <property type="evidence" value="ECO:0007669"/>
    <property type="project" value="TreeGrafter"/>
</dbReference>
<dbReference type="Gene3D" id="3.90.70.10">
    <property type="entry name" value="Cysteine proteinases"/>
    <property type="match status" value="2"/>
</dbReference>
<name>A0A381P4Q8_9ZZZZ</name>
<feature type="non-terminal residue" evidence="3">
    <location>
        <position position="701"/>
    </location>
</feature>
<organism evidence="3">
    <name type="scientific">marine metagenome</name>
    <dbReference type="NCBI Taxonomy" id="408172"/>
    <lineage>
        <taxon>unclassified sequences</taxon>
        <taxon>metagenomes</taxon>
        <taxon>ecological metagenomes</taxon>
    </lineage>
</organism>
<evidence type="ECO:0000259" key="2">
    <source>
        <dbReference type="Pfam" id="PF00443"/>
    </source>
</evidence>
<sequence>MPRTNIILIQRRRRRKRKQSGGNSDSDSDILENLKINVKNVYIVSPNNQTNLKNLVKAFENVDKQKLLNDFKAKNNNTYDVYSISQTDYDGIKQKLNWKLDYNEVEHKGKKKDTWFDIEIKALISTPEKVIITQIKNFSTFTSSEKKDNEKEINNAKDLKTLQNLLKKLKAKEQKNKARELKACNTNRPKDYVVKEDTLSTQNIIDNFFKIHPQLDKDNPVKCDDQITKVFGKDYITYFSQDIDKGNENIQDFIFNINRKVPNSSGGNEKITNPIKVDDTIKIYGNTFHLMGGICHSGGATGGHYIACVKRTVNKKNEWYYIDDSNAISENEANIKKQIDTSLAEESVMFLYRKEKNPELPNPEGLKNQGQTCYMNALMQLLNTTHTVGKVTKDSKKYPNLHAFIKGVFKNTIASSSHYVNFIKEVLYEDDKIDLKKNPVMLQISEDTNGLGIQRDSGEVLKRLLTYDNISEEFPTSPDVNDPKNFFCSYPIVSCKEKTCKNGKKEHHTEYFIEMFEFILDFKKNSTIPYTILTGDDTTSTSLPESIKVLLQRQSNKFQEISDELDTNNGKIGHYAWWIWPTYYPGPSELSWVSPPSKQSSYLTQNEDELREFMKQAKISEWTKILNKFTELMKANGTSVIPDIDHERIPNFYDFFLHGIVKDINGKVISTNNNFAIEVAKYQNFWQAIDDFKTQFRTTYN</sequence>
<evidence type="ECO:0000256" key="1">
    <source>
        <dbReference type="SAM" id="Coils"/>
    </source>
</evidence>
<dbReference type="GO" id="GO:0016579">
    <property type="term" value="P:protein deubiquitination"/>
    <property type="evidence" value="ECO:0007669"/>
    <property type="project" value="InterPro"/>
</dbReference>
<dbReference type="EMBL" id="UINC01000794">
    <property type="protein sequence ID" value="SUZ61299.1"/>
    <property type="molecule type" value="Genomic_DNA"/>
</dbReference>
<dbReference type="AlphaFoldDB" id="A0A381P4Q8"/>
<dbReference type="InterPro" id="IPR050164">
    <property type="entry name" value="Peptidase_C19"/>
</dbReference>
<evidence type="ECO:0000313" key="3">
    <source>
        <dbReference type="EMBL" id="SUZ61299.1"/>
    </source>
</evidence>
<dbReference type="PANTHER" id="PTHR24006">
    <property type="entry name" value="UBIQUITIN CARBOXYL-TERMINAL HYDROLASE"/>
    <property type="match status" value="1"/>
</dbReference>
<dbReference type="InterPro" id="IPR018200">
    <property type="entry name" value="USP_CS"/>
</dbReference>
<feature type="coiled-coil region" evidence="1">
    <location>
        <begin position="155"/>
        <end position="182"/>
    </location>
</feature>
<dbReference type="PROSITE" id="PS00972">
    <property type="entry name" value="USP_1"/>
    <property type="match status" value="1"/>
</dbReference>